<name>A0A0C6FIB8_9HYPH</name>
<feature type="chain" id="PRO_5002199808" evidence="2">
    <location>
        <begin position="22"/>
        <end position="114"/>
    </location>
</feature>
<dbReference type="KEGG" id="maqu:Maq22A_c07545"/>
<protein>
    <submittedName>
        <fullName evidence="3">Uncharacterized protein</fullName>
    </submittedName>
</protein>
<dbReference type="AlphaFoldDB" id="A0A0C6FIB8"/>
<feature type="region of interest" description="Disordered" evidence="1">
    <location>
        <begin position="25"/>
        <end position="79"/>
    </location>
</feature>
<feature type="compositionally biased region" description="Basic and acidic residues" evidence="1">
    <location>
        <begin position="53"/>
        <end position="79"/>
    </location>
</feature>
<evidence type="ECO:0000313" key="3">
    <source>
        <dbReference type="EMBL" id="BAQ44834.1"/>
    </source>
</evidence>
<accession>A0A0C6FIB8</accession>
<reference evidence="4" key="2">
    <citation type="submission" date="2015-01" db="EMBL/GenBank/DDBJ databases">
        <title>Complete genome sequence of Methylobacterium aquaticum strain 22A.</title>
        <authorList>
            <person name="Tani A."/>
            <person name="Ogura Y."/>
            <person name="Hayashi T."/>
        </authorList>
    </citation>
    <scope>NUCLEOTIDE SEQUENCE [LARGE SCALE GENOMIC DNA]</scope>
    <source>
        <strain evidence="4">MA-22A</strain>
    </source>
</reference>
<dbReference type="RefSeq" id="WP_145984602.1">
    <property type="nucleotide sequence ID" value="NZ_AP014704.1"/>
</dbReference>
<sequence length="114" mass="12046">MNRQNNAVVFLATLICATVLSGTWSSAGARPAGAGIGSGHSTERSVDGAASKVRLDPAKIEDRARKRREADRRRDERMNKLGASICTGCGGPVIPFDPSGGDPSINGRSKPQRR</sequence>
<dbReference type="OrthoDB" id="7998733at2"/>
<dbReference type="Proteomes" id="UP000061432">
    <property type="component" value="Chromosome"/>
</dbReference>
<dbReference type="EMBL" id="AP014704">
    <property type="protein sequence ID" value="BAQ44834.1"/>
    <property type="molecule type" value="Genomic_DNA"/>
</dbReference>
<feature type="region of interest" description="Disordered" evidence="1">
    <location>
        <begin position="92"/>
        <end position="114"/>
    </location>
</feature>
<reference evidence="3 4" key="1">
    <citation type="journal article" date="2015" name="Genome Announc.">
        <title>Complete Genome Sequence of Methylobacterium aquaticum Strain 22A, Isolated from Racomitrium japonicum Moss.</title>
        <authorList>
            <person name="Tani A."/>
            <person name="Ogura Y."/>
            <person name="Hayashi T."/>
            <person name="Kimbara K."/>
        </authorList>
    </citation>
    <scope>NUCLEOTIDE SEQUENCE [LARGE SCALE GENOMIC DNA]</scope>
    <source>
        <strain evidence="3 4">MA-22A</strain>
    </source>
</reference>
<evidence type="ECO:0000256" key="1">
    <source>
        <dbReference type="SAM" id="MobiDB-lite"/>
    </source>
</evidence>
<evidence type="ECO:0000256" key="2">
    <source>
        <dbReference type="SAM" id="SignalP"/>
    </source>
</evidence>
<keyword evidence="2" id="KW-0732">Signal</keyword>
<organism evidence="3 4">
    <name type="scientific">Methylobacterium aquaticum</name>
    <dbReference type="NCBI Taxonomy" id="270351"/>
    <lineage>
        <taxon>Bacteria</taxon>
        <taxon>Pseudomonadati</taxon>
        <taxon>Pseudomonadota</taxon>
        <taxon>Alphaproteobacteria</taxon>
        <taxon>Hyphomicrobiales</taxon>
        <taxon>Methylobacteriaceae</taxon>
        <taxon>Methylobacterium</taxon>
    </lineage>
</organism>
<feature type="signal peptide" evidence="2">
    <location>
        <begin position="1"/>
        <end position="21"/>
    </location>
</feature>
<evidence type="ECO:0000313" key="4">
    <source>
        <dbReference type="Proteomes" id="UP000061432"/>
    </source>
</evidence>
<gene>
    <name evidence="3" type="ORF">Maq22A_c07545</name>
</gene>
<proteinExistence type="predicted"/>
<dbReference type="PATRIC" id="fig|270351.10.peg.1435"/>